<dbReference type="Pfam" id="PF01047">
    <property type="entry name" value="MarR"/>
    <property type="match status" value="1"/>
</dbReference>
<dbReference type="Gene3D" id="1.10.10.10">
    <property type="entry name" value="Winged helix-like DNA-binding domain superfamily/Winged helix DNA-binding domain"/>
    <property type="match status" value="1"/>
</dbReference>
<evidence type="ECO:0000313" key="6">
    <source>
        <dbReference type="Proteomes" id="UP000198897"/>
    </source>
</evidence>
<feature type="domain" description="HTH marR-type" evidence="4">
    <location>
        <begin position="4"/>
        <end position="135"/>
    </location>
</feature>
<keyword evidence="3" id="KW-0804">Transcription</keyword>
<evidence type="ECO:0000256" key="2">
    <source>
        <dbReference type="ARBA" id="ARBA00023125"/>
    </source>
</evidence>
<evidence type="ECO:0000313" key="5">
    <source>
        <dbReference type="EMBL" id="SFG62135.1"/>
    </source>
</evidence>
<evidence type="ECO:0000256" key="1">
    <source>
        <dbReference type="ARBA" id="ARBA00023015"/>
    </source>
</evidence>
<dbReference type="GO" id="GO:0003700">
    <property type="term" value="F:DNA-binding transcription factor activity"/>
    <property type="evidence" value="ECO:0007669"/>
    <property type="project" value="InterPro"/>
</dbReference>
<dbReference type="GO" id="GO:0003677">
    <property type="term" value="F:DNA binding"/>
    <property type="evidence" value="ECO:0007669"/>
    <property type="project" value="UniProtKB-KW"/>
</dbReference>
<dbReference type="EMBL" id="FOOG01000065">
    <property type="protein sequence ID" value="SFG62135.1"/>
    <property type="molecule type" value="Genomic_DNA"/>
</dbReference>
<dbReference type="PANTHER" id="PTHR42756:SF1">
    <property type="entry name" value="TRANSCRIPTIONAL REPRESSOR OF EMRAB OPERON"/>
    <property type="match status" value="1"/>
</dbReference>
<dbReference type="Proteomes" id="UP000198897">
    <property type="component" value="Unassembled WGS sequence"/>
</dbReference>
<accession>A0A1I2TB95</accession>
<dbReference type="PRINTS" id="PR00598">
    <property type="entry name" value="HTHMARR"/>
</dbReference>
<protein>
    <submittedName>
        <fullName evidence="5">DNA-binding transcriptional regulator, MarR family</fullName>
    </submittedName>
</protein>
<dbReference type="OrthoDB" id="1904211at2"/>
<keyword evidence="2 5" id="KW-0238">DNA-binding</keyword>
<reference evidence="6" key="1">
    <citation type="submission" date="2016-10" db="EMBL/GenBank/DDBJ databases">
        <authorList>
            <person name="Varghese N."/>
            <person name="Submissions S."/>
        </authorList>
    </citation>
    <scope>NUCLEOTIDE SEQUENCE [LARGE SCALE GENOMIC DNA]</scope>
    <source>
        <strain evidence="6">FP5</strain>
    </source>
</reference>
<dbReference type="PANTHER" id="PTHR42756">
    <property type="entry name" value="TRANSCRIPTIONAL REGULATOR, MARR"/>
    <property type="match status" value="1"/>
</dbReference>
<evidence type="ECO:0000256" key="3">
    <source>
        <dbReference type="ARBA" id="ARBA00023163"/>
    </source>
</evidence>
<organism evidence="5 6">
    <name type="scientific">Halobacillus alkaliphilus</name>
    <dbReference type="NCBI Taxonomy" id="396056"/>
    <lineage>
        <taxon>Bacteria</taxon>
        <taxon>Bacillati</taxon>
        <taxon>Bacillota</taxon>
        <taxon>Bacilli</taxon>
        <taxon>Bacillales</taxon>
        <taxon>Bacillaceae</taxon>
        <taxon>Halobacillus</taxon>
    </lineage>
</organism>
<dbReference type="PROSITE" id="PS50995">
    <property type="entry name" value="HTH_MARR_2"/>
    <property type="match status" value="1"/>
</dbReference>
<evidence type="ECO:0000259" key="4">
    <source>
        <dbReference type="PROSITE" id="PS50995"/>
    </source>
</evidence>
<sequence length="140" mass="16708">MIDTHELFHLLHQRVRFVTKEFNQQLSAHGLYHSQWAIMYCLERFGPMTQTAIWKYLNVEAPTITRTITRMEKNDWVIRRQGGDKRERVVELTEKAKKKYEQVNQAVYQYEQETISRLTREEVDQFYSILQKLGPEGGEG</sequence>
<gene>
    <name evidence="5" type="ORF">SAMN05216353_1653</name>
</gene>
<keyword evidence="6" id="KW-1185">Reference proteome</keyword>
<dbReference type="InterPro" id="IPR036388">
    <property type="entry name" value="WH-like_DNA-bd_sf"/>
</dbReference>
<proteinExistence type="predicted"/>
<dbReference type="InterPro" id="IPR036390">
    <property type="entry name" value="WH_DNA-bd_sf"/>
</dbReference>
<dbReference type="RefSeq" id="WP_089754750.1">
    <property type="nucleotide sequence ID" value="NZ_FOOG01000065.1"/>
</dbReference>
<dbReference type="AlphaFoldDB" id="A0A1I2TB95"/>
<dbReference type="SMART" id="SM00347">
    <property type="entry name" value="HTH_MARR"/>
    <property type="match status" value="1"/>
</dbReference>
<dbReference type="SUPFAM" id="SSF46785">
    <property type="entry name" value="Winged helix' DNA-binding domain"/>
    <property type="match status" value="1"/>
</dbReference>
<dbReference type="InterPro" id="IPR000835">
    <property type="entry name" value="HTH_MarR-typ"/>
</dbReference>
<keyword evidence="1" id="KW-0805">Transcription regulation</keyword>
<name>A0A1I2TB95_9BACI</name>